<feature type="domain" description="Major facilitator superfamily (MFS) profile" evidence="7">
    <location>
        <begin position="1"/>
        <end position="303"/>
    </location>
</feature>
<protein>
    <recommendedName>
        <fullName evidence="7">Major facilitator superfamily (MFS) profile domain-containing protein</fullName>
    </recommendedName>
</protein>
<sequence>WSSHTSVGNVIGSVIASSALGFGWGWSFILPGILLLLLSGIVFTFLVVHPDTAGILLHQGNVEMNDDAVRLVVSEKTDEAFGLEEAMESEEDEEAPDAIGFLYAWRLPHVATYAFCLFFSKLVAYTFLYWLPFYIRHTAVSGVHLSHETAGILSTIFDVGGVLGGIAAGFISDAIEAHAVTSFSFIALSIPTLVCYRLYGGASVVSNVALMFLSGVMVNGPYSLITTAVSADLGTQSAIRGNARALATVSAIIDGTGSVGAAVGPLLAGYLSTRGWNSVFSMLIVSLGVSGCLLVGVVRGEIGVKLSQGRW</sequence>
<feature type="transmembrane region" description="Helical" evidence="6">
    <location>
        <begin position="110"/>
        <end position="131"/>
    </location>
</feature>
<feature type="transmembrane region" description="Helical" evidence="6">
    <location>
        <begin position="205"/>
        <end position="225"/>
    </location>
</feature>
<evidence type="ECO:0000259" key="7">
    <source>
        <dbReference type="PROSITE" id="PS50850"/>
    </source>
</evidence>
<dbReference type="Gene3D" id="1.20.1250.20">
    <property type="entry name" value="MFS general substrate transporter like domains"/>
    <property type="match status" value="2"/>
</dbReference>
<feature type="non-terminal residue" evidence="8">
    <location>
        <position position="1"/>
    </location>
</feature>
<dbReference type="InterPro" id="IPR020846">
    <property type="entry name" value="MFS_dom"/>
</dbReference>
<feature type="transmembrane region" description="Helical" evidence="6">
    <location>
        <begin position="245"/>
        <end position="267"/>
    </location>
</feature>
<comment type="similarity">
    <text evidence="5">Belongs to the major facilitator superfamily. Phosphate:H(+) symporter (TC 2.A.1.9) family.</text>
</comment>
<feature type="transmembrane region" description="Helical" evidence="6">
    <location>
        <begin position="28"/>
        <end position="48"/>
    </location>
</feature>
<keyword evidence="9" id="KW-1185">Reference proteome</keyword>
<gene>
    <name evidence="8" type="ORF">M569_15436</name>
</gene>
<evidence type="ECO:0000256" key="2">
    <source>
        <dbReference type="ARBA" id="ARBA00022692"/>
    </source>
</evidence>
<dbReference type="PROSITE" id="PS50850">
    <property type="entry name" value="MFS"/>
    <property type="match status" value="1"/>
</dbReference>
<feature type="non-terminal residue" evidence="8">
    <location>
        <position position="311"/>
    </location>
</feature>
<dbReference type="Pfam" id="PF07690">
    <property type="entry name" value="MFS_1"/>
    <property type="match status" value="1"/>
</dbReference>
<comment type="caution">
    <text evidence="8">The sequence shown here is derived from an EMBL/GenBank/DDBJ whole genome shotgun (WGS) entry which is preliminary data.</text>
</comment>
<comment type="subcellular location">
    <subcellularLocation>
        <location evidence="1">Membrane</location>
        <topology evidence="1">Multi-pass membrane protein</topology>
    </subcellularLocation>
</comment>
<evidence type="ECO:0000256" key="1">
    <source>
        <dbReference type="ARBA" id="ARBA00004141"/>
    </source>
</evidence>
<dbReference type="GO" id="GO:0005789">
    <property type="term" value="C:endoplasmic reticulum membrane"/>
    <property type="evidence" value="ECO:0007669"/>
    <property type="project" value="TreeGrafter"/>
</dbReference>
<dbReference type="OrthoDB" id="3639251at2759"/>
<evidence type="ECO:0000313" key="9">
    <source>
        <dbReference type="Proteomes" id="UP000015453"/>
    </source>
</evidence>
<keyword evidence="4 6" id="KW-0472">Membrane</keyword>
<dbReference type="InterPro" id="IPR011701">
    <property type="entry name" value="MFS"/>
</dbReference>
<dbReference type="PANTHER" id="PTHR43184:SF12">
    <property type="entry name" value="SUGAR PHOSPHATE EXCHANGER 3"/>
    <property type="match status" value="1"/>
</dbReference>
<feature type="transmembrane region" description="Helical" evidence="6">
    <location>
        <begin position="279"/>
        <end position="298"/>
    </location>
</feature>
<dbReference type="InterPro" id="IPR036259">
    <property type="entry name" value="MFS_trans_sf"/>
</dbReference>
<evidence type="ECO:0000256" key="5">
    <source>
        <dbReference type="ARBA" id="ARBA00044504"/>
    </source>
</evidence>
<feature type="transmembrane region" description="Helical" evidence="6">
    <location>
        <begin position="151"/>
        <end position="172"/>
    </location>
</feature>
<dbReference type="SUPFAM" id="SSF103473">
    <property type="entry name" value="MFS general substrate transporter"/>
    <property type="match status" value="1"/>
</dbReference>
<name>S8DIS8_9LAMI</name>
<dbReference type="Proteomes" id="UP000015453">
    <property type="component" value="Unassembled WGS sequence"/>
</dbReference>
<keyword evidence="3 6" id="KW-1133">Transmembrane helix</keyword>
<proteinExistence type="inferred from homology"/>
<dbReference type="AlphaFoldDB" id="S8DIS8"/>
<evidence type="ECO:0000256" key="3">
    <source>
        <dbReference type="ARBA" id="ARBA00022989"/>
    </source>
</evidence>
<evidence type="ECO:0000256" key="6">
    <source>
        <dbReference type="SAM" id="Phobius"/>
    </source>
</evidence>
<dbReference type="PANTHER" id="PTHR43184">
    <property type="entry name" value="MAJOR FACILITATOR SUPERFAMILY TRANSPORTER 16, ISOFORM B"/>
    <property type="match status" value="1"/>
</dbReference>
<dbReference type="EMBL" id="AUSU01008418">
    <property type="protein sequence ID" value="EPS59372.1"/>
    <property type="molecule type" value="Genomic_DNA"/>
</dbReference>
<feature type="transmembrane region" description="Helical" evidence="6">
    <location>
        <begin position="179"/>
        <end position="199"/>
    </location>
</feature>
<dbReference type="GO" id="GO:0022857">
    <property type="term" value="F:transmembrane transporter activity"/>
    <property type="evidence" value="ECO:0007669"/>
    <property type="project" value="InterPro"/>
</dbReference>
<reference evidence="8 9" key="1">
    <citation type="journal article" date="2013" name="BMC Genomics">
        <title>The miniature genome of a carnivorous plant Genlisea aurea contains a low number of genes and short non-coding sequences.</title>
        <authorList>
            <person name="Leushkin E.V."/>
            <person name="Sutormin R.A."/>
            <person name="Nabieva E.R."/>
            <person name="Penin A.A."/>
            <person name="Kondrashov A.S."/>
            <person name="Logacheva M.D."/>
        </authorList>
    </citation>
    <scope>NUCLEOTIDE SEQUENCE [LARGE SCALE GENOMIC DNA]</scope>
</reference>
<accession>S8DIS8</accession>
<evidence type="ECO:0000313" key="8">
    <source>
        <dbReference type="EMBL" id="EPS59372.1"/>
    </source>
</evidence>
<keyword evidence="2 6" id="KW-0812">Transmembrane</keyword>
<organism evidence="8 9">
    <name type="scientific">Genlisea aurea</name>
    <dbReference type="NCBI Taxonomy" id="192259"/>
    <lineage>
        <taxon>Eukaryota</taxon>
        <taxon>Viridiplantae</taxon>
        <taxon>Streptophyta</taxon>
        <taxon>Embryophyta</taxon>
        <taxon>Tracheophyta</taxon>
        <taxon>Spermatophyta</taxon>
        <taxon>Magnoliopsida</taxon>
        <taxon>eudicotyledons</taxon>
        <taxon>Gunneridae</taxon>
        <taxon>Pentapetalae</taxon>
        <taxon>asterids</taxon>
        <taxon>lamiids</taxon>
        <taxon>Lamiales</taxon>
        <taxon>Lentibulariaceae</taxon>
        <taxon>Genlisea</taxon>
    </lineage>
</organism>
<evidence type="ECO:0000256" key="4">
    <source>
        <dbReference type="ARBA" id="ARBA00023136"/>
    </source>
</evidence>